<dbReference type="InterPro" id="IPR057666">
    <property type="entry name" value="DrpA_SLOG"/>
</dbReference>
<protein>
    <submittedName>
        <fullName evidence="3">DNA-processing protein DprA</fullName>
    </submittedName>
</protein>
<evidence type="ECO:0000313" key="4">
    <source>
        <dbReference type="Proteomes" id="UP001335737"/>
    </source>
</evidence>
<dbReference type="PANTHER" id="PTHR43022:SF1">
    <property type="entry name" value="PROTEIN SMF"/>
    <property type="match status" value="1"/>
</dbReference>
<organism evidence="3 4">
    <name type="scientific">Virgibacillus tibetensis</name>
    <dbReference type="NCBI Taxonomy" id="3042313"/>
    <lineage>
        <taxon>Bacteria</taxon>
        <taxon>Bacillati</taxon>
        <taxon>Bacillota</taxon>
        <taxon>Bacilli</taxon>
        <taxon>Bacillales</taxon>
        <taxon>Bacillaceae</taxon>
        <taxon>Virgibacillus</taxon>
    </lineage>
</organism>
<feature type="domain" description="Smf/DprA SLOG" evidence="2">
    <location>
        <begin position="79"/>
        <end position="288"/>
    </location>
</feature>
<dbReference type="PANTHER" id="PTHR43022">
    <property type="entry name" value="PROTEIN SMF"/>
    <property type="match status" value="1"/>
</dbReference>
<keyword evidence="4" id="KW-1185">Reference proteome</keyword>
<proteinExistence type="inferred from homology"/>
<dbReference type="NCBIfam" id="TIGR00732">
    <property type="entry name" value="dprA"/>
    <property type="match status" value="1"/>
</dbReference>
<gene>
    <name evidence="3" type="primary">dprA</name>
    <name evidence="3" type="ORF">QGM71_04250</name>
</gene>
<dbReference type="Pfam" id="PF02481">
    <property type="entry name" value="DNA_processg_A"/>
    <property type="match status" value="1"/>
</dbReference>
<evidence type="ECO:0000259" key="2">
    <source>
        <dbReference type="Pfam" id="PF02481"/>
    </source>
</evidence>
<comment type="caution">
    <text evidence="3">The sequence shown here is derived from an EMBL/GenBank/DDBJ whole genome shotgun (WGS) entry which is preliminary data.</text>
</comment>
<dbReference type="SUPFAM" id="SSF102405">
    <property type="entry name" value="MCP/YpsA-like"/>
    <property type="match status" value="1"/>
</dbReference>
<accession>A0ABU6KBK1</accession>
<name>A0ABU6KBK1_9BACI</name>
<evidence type="ECO:0000313" key="3">
    <source>
        <dbReference type="EMBL" id="MEC5422706.1"/>
    </source>
</evidence>
<comment type="similarity">
    <text evidence="1">Belongs to the DprA/Smf family.</text>
</comment>
<dbReference type="Proteomes" id="UP001335737">
    <property type="component" value="Unassembled WGS sequence"/>
</dbReference>
<dbReference type="EMBL" id="JARZFX010000001">
    <property type="protein sequence ID" value="MEC5422706.1"/>
    <property type="molecule type" value="Genomic_DNA"/>
</dbReference>
<dbReference type="InterPro" id="IPR003488">
    <property type="entry name" value="DprA"/>
</dbReference>
<sequence length="299" mass="33525">MYSMRERLIHLQRCRGITRRTIRKILHADPALQQIFHLSSTQLSHLYLLSAKQATRLYSDLHNQTIKKQIAHDISKFTVITIIDDDYPPVLQTIKDAPIVLYALGNISLLSHKPAISVIGTRNPSYEAKAKIEYIVKPLIKKDWLIVSGMAKGIDSFAHTLTLGNNGKTIAVLGGGFHHIYPRQNTALFKQITENGLVLSEYPPHTPPTRFHFPERNRIISGLSFGTLVIEATEKSGTLITVDQALDQGREVYAVPGSPLIEQTKGCLKMIQDGAKLVHCPQDIIEDWETIGQNMVYSK</sequence>
<reference evidence="3 4" key="1">
    <citation type="journal article" date="2024" name="Int. J. Syst. Evol. Microbiol.">
        <title>Virgibacillus tibetensis sp. nov., isolated from salt lake on the Tibetan Plateau of China.</title>
        <authorList>
            <person name="Phurbu D."/>
            <person name="Liu Z.-X."/>
            <person name="Wang R."/>
            <person name="Zheng Y.-Y."/>
            <person name="Liu H.-C."/>
            <person name="Zhou Y.-G."/>
            <person name="Yu Y.-J."/>
            <person name="Li A.-H."/>
        </authorList>
    </citation>
    <scope>NUCLEOTIDE SEQUENCE [LARGE SCALE GENOMIC DNA]</scope>
    <source>
        <strain evidence="3 4">C22-A2</strain>
    </source>
</reference>
<dbReference type="Gene3D" id="3.40.50.450">
    <property type="match status" value="1"/>
</dbReference>
<evidence type="ECO:0000256" key="1">
    <source>
        <dbReference type="ARBA" id="ARBA00006525"/>
    </source>
</evidence>